<dbReference type="Proteomes" id="UP000693946">
    <property type="component" value="Unassembled WGS sequence"/>
</dbReference>
<organism evidence="3 4">
    <name type="scientific">Solea senegalensis</name>
    <name type="common">Senegalese sole</name>
    <dbReference type="NCBI Taxonomy" id="28829"/>
    <lineage>
        <taxon>Eukaryota</taxon>
        <taxon>Metazoa</taxon>
        <taxon>Chordata</taxon>
        <taxon>Craniata</taxon>
        <taxon>Vertebrata</taxon>
        <taxon>Euteleostomi</taxon>
        <taxon>Actinopterygii</taxon>
        <taxon>Neopterygii</taxon>
        <taxon>Teleostei</taxon>
        <taxon>Neoteleostei</taxon>
        <taxon>Acanthomorphata</taxon>
        <taxon>Carangaria</taxon>
        <taxon>Pleuronectiformes</taxon>
        <taxon>Pleuronectoidei</taxon>
        <taxon>Soleidae</taxon>
        <taxon>Solea</taxon>
    </lineage>
</organism>
<name>A0AAV6PCY0_SOLSE</name>
<dbReference type="InterPro" id="IPR000477">
    <property type="entry name" value="RT_dom"/>
</dbReference>
<dbReference type="Pfam" id="PF00078">
    <property type="entry name" value="RVT_1"/>
    <property type="match status" value="1"/>
</dbReference>
<reference evidence="3 4" key="1">
    <citation type="journal article" date="2021" name="Sci. Rep.">
        <title>Chromosome anchoring in Senegalese sole (Solea senegalensis) reveals sex-associated markers and genome rearrangements in flatfish.</title>
        <authorList>
            <person name="Guerrero-Cozar I."/>
            <person name="Gomez-Garrido J."/>
            <person name="Berbel C."/>
            <person name="Martinez-Blanch J.F."/>
            <person name="Alioto T."/>
            <person name="Claros M.G."/>
            <person name="Gagnaire P.A."/>
            <person name="Manchado M."/>
        </authorList>
    </citation>
    <scope>NUCLEOTIDE SEQUENCE [LARGE SCALE GENOMIC DNA]</scope>
    <source>
        <strain evidence="3">Sse05_10M</strain>
    </source>
</reference>
<feature type="domain" description="Reverse transcriptase" evidence="2">
    <location>
        <begin position="118"/>
        <end position="206"/>
    </location>
</feature>
<feature type="region of interest" description="Disordered" evidence="1">
    <location>
        <begin position="1"/>
        <end position="28"/>
    </location>
</feature>
<accession>A0AAV6PCY0</accession>
<comment type="caution">
    <text evidence="3">The sequence shown here is derived from an EMBL/GenBank/DDBJ whole genome shotgun (WGS) entry which is preliminary data.</text>
</comment>
<dbReference type="CDD" id="cd01650">
    <property type="entry name" value="RT_nLTR_like"/>
    <property type="match status" value="1"/>
</dbReference>
<sequence length="214" mass="24209">MGSTEDDPDSRLSRSSSPDLHPREDDIPDASLKSIFNEIQEQNRILTGPITEIELNRAISTLKANKSPGPDGFSSEWYKAFKTELVPILLQACNTTLKDNKMPPSWNEAVISVILKEGKSKLECSSYRPISVLNVDYKLYTTILARRLDKVLPQLIHNDQTGFIAQRQTHDNIRRSLHLIHHIQNNNIEACLVSLDAEKAFDSVHLFKCPYANN</sequence>
<evidence type="ECO:0000256" key="1">
    <source>
        <dbReference type="SAM" id="MobiDB-lite"/>
    </source>
</evidence>
<keyword evidence="3" id="KW-0808">Transferase</keyword>
<dbReference type="GO" id="GO:0003964">
    <property type="term" value="F:RNA-directed DNA polymerase activity"/>
    <property type="evidence" value="ECO:0007669"/>
    <property type="project" value="UniProtKB-KW"/>
</dbReference>
<proteinExistence type="predicted"/>
<protein>
    <submittedName>
        <fullName evidence="3">Reverse transcriptase</fullName>
    </submittedName>
</protein>
<keyword evidence="4" id="KW-1185">Reference proteome</keyword>
<dbReference type="EMBL" id="JAGKHQ010001814">
    <property type="protein sequence ID" value="KAG7453636.1"/>
    <property type="molecule type" value="Genomic_DNA"/>
</dbReference>
<dbReference type="PANTHER" id="PTHR19446">
    <property type="entry name" value="REVERSE TRANSCRIPTASES"/>
    <property type="match status" value="1"/>
</dbReference>
<gene>
    <name evidence="3" type="ORF">JOB18_040009</name>
</gene>
<evidence type="ECO:0000259" key="2">
    <source>
        <dbReference type="Pfam" id="PF00078"/>
    </source>
</evidence>
<evidence type="ECO:0000313" key="4">
    <source>
        <dbReference type="Proteomes" id="UP000693946"/>
    </source>
</evidence>
<keyword evidence="3" id="KW-0548">Nucleotidyltransferase</keyword>
<evidence type="ECO:0000313" key="3">
    <source>
        <dbReference type="EMBL" id="KAG7453636.1"/>
    </source>
</evidence>
<dbReference type="AlphaFoldDB" id="A0AAV6PCY0"/>
<keyword evidence="3" id="KW-0695">RNA-directed DNA polymerase</keyword>